<evidence type="ECO:0000256" key="6">
    <source>
        <dbReference type="SAM" id="Coils"/>
    </source>
</evidence>
<protein>
    <submittedName>
        <fullName evidence="9">Integrase</fullName>
    </submittedName>
</protein>
<dbReference type="InterPro" id="IPR025827">
    <property type="entry name" value="Zn_ribbon_recom_dom"/>
</dbReference>
<dbReference type="SMART" id="SM00857">
    <property type="entry name" value="Resolvase"/>
    <property type="match status" value="1"/>
</dbReference>
<dbReference type="GO" id="GO:0000150">
    <property type="term" value="F:DNA strand exchange activity"/>
    <property type="evidence" value="ECO:0007669"/>
    <property type="project" value="InterPro"/>
</dbReference>
<keyword evidence="1" id="KW-0229">DNA integration</keyword>
<dbReference type="RefSeq" id="WP_282200023.1">
    <property type="nucleotide sequence ID" value="NZ_BOQE01000001.1"/>
</dbReference>
<feature type="active site" description="O-(5'-phospho-DNA)-serine intermediate" evidence="4 5">
    <location>
        <position position="10"/>
    </location>
</feature>
<accession>A0AAV4LH66</accession>
<dbReference type="Pfam" id="PF00239">
    <property type="entry name" value="Resolvase"/>
    <property type="match status" value="1"/>
</dbReference>
<dbReference type="InterPro" id="IPR050639">
    <property type="entry name" value="SSR_resolvase"/>
</dbReference>
<dbReference type="PANTHER" id="PTHR30461:SF23">
    <property type="entry name" value="DNA RECOMBINASE-RELATED"/>
    <property type="match status" value="1"/>
</dbReference>
<evidence type="ECO:0000256" key="2">
    <source>
        <dbReference type="ARBA" id="ARBA00023125"/>
    </source>
</evidence>
<evidence type="ECO:0000256" key="4">
    <source>
        <dbReference type="PIRSR" id="PIRSR606118-50"/>
    </source>
</evidence>
<dbReference type="PROSITE" id="PS51736">
    <property type="entry name" value="RECOMBINASES_3"/>
    <property type="match status" value="1"/>
</dbReference>
<evidence type="ECO:0000259" key="7">
    <source>
        <dbReference type="PROSITE" id="PS51736"/>
    </source>
</evidence>
<feature type="domain" description="Resolvase/invertase-type recombinase catalytic" evidence="7">
    <location>
        <begin position="2"/>
        <end position="150"/>
    </location>
</feature>
<keyword evidence="2" id="KW-0238">DNA-binding</keyword>
<gene>
    <name evidence="9" type="primary">int</name>
    <name evidence="9" type="ORF">DNHGIG_25420</name>
</gene>
<dbReference type="InterPro" id="IPR036162">
    <property type="entry name" value="Resolvase-like_N_sf"/>
</dbReference>
<dbReference type="Proteomes" id="UP001057291">
    <property type="component" value="Unassembled WGS sequence"/>
</dbReference>
<dbReference type="InterPro" id="IPR038109">
    <property type="entry name" value="DNA_bind_recomb_sf"/>
</dbReference>
<keyword evidence="6" id="KW-0175">Coiled coil</keyword>
<evidence type="ECO:0000313" key="9">
    <source>
        <dbReference type="EMBL" id="GIM46993.1"/>
    </source>
</evidence>
<dbReference type="GO" id="GO:0003677">
    <property type="term" value="F:DNA binding"/>
    <property type="evidence" value="ECO:0007669"/>
    <property type="project" value="UniProtKB-KW"/>
</dbReference>
<organism evidence="9 10">
    <name type="scientific">Collibacillus ludicampi</name>
    <dbReference type="NCBI Taxonomy" id="2771369"/>
    <lineage>
        <taxon>Bacteria</taxon>
        <taxon>Bacillati</taxon>
        <taxon>Bacillota</taxon>
        <taxon>Bacilli</taxon>
        <taxon>Bacillales</taxon>
        <taxon>Alicyclobacillaceae</taxon>
        <taxon>Collibacillus</taxon>
    </lineage>
</organism>
<dbReference type="InterPro" id="IPR006118">
    <property type="entry name" value="Recombinase_CS"/>
</dbReference>
<evidence type="ECO:0000256" key="1">
    <source>
        <dbReference type="ARBA" id="ARBA00022908"/>
    </source>
</evidence>
<evidence type="ECO:0000259" key="8">
    <source>
        <dbReference type="PROSITE" id="PS51737"/>
    </source>
</evidence>
<feature type="domain" description="Recombinase" evidence="8">
    <location>
        <begin position="158"/>
        <end position="260"/>
    </location>
</feature>
<keyword evidence="3" id="KW-0233">DNA recombination</keyword>
<dbReference type="Gene3D" id="3.90.1750.20">
    <property type="entry name" value="Putative Large Serine Recombinase, Chain B, Domain 2"/>
    <property type="match status" value="1"/>
</dbReference>
<reference evidence="9" key="1">
    <citation type="journal article" date="2023" name="Int. J. Syst. Evol. Microbiol.">
        <title>Collibacillus ludicampi gen. nov., sp. nov., a new soil bacterium of the family Alicyclobacillaceae.</title>
        <authorList>
            <person name="Jojima T."/>
            <person name="Ioku Y."/>
            <person name="Fukuta Y."/>
            <person name="Shirasaka N."/>
            <person name="Matsumura Y."/>
            <person name="Mori M."/>
        </authorList>
    </citation>
    <scope>NUCLEOTIDE SEQUENCE</scope>
    <source>
        <strain evidence="9">TP075</strain>
    </source>
</reference>
<evidence type="ECO:0000256" key="3">
    <source>
        <dbReference type="ARBA" id="ARBA00023172"/>
    </source>
</evidence>
<dbReference type="GO" id="GO:0015074">
    <property type="term" value="P:DNA integration"/>
    <property type="evidence" value="ECO:0007669"/>
    <property type="project" value="UniProtKB-KW"/>
</dbReference>
<dbReference type="SUPFAM" id="SSF53041">
    <property type="entry name" value="Resolvase-like"/>
    <property type="match status" value="1"/>
</dbReference>
<dbReference type="Pfam" id="PF07508">
    <property type="entry name" value="Recombinase"/>
    <property type="match status" value="1"/>
</dbReference>
<dbReference type="PROSITE" id="PS00397">
    <property type="entry name" value="RECOMBINASES_1"/>
    <property type="match status" value="1"/>
</dbReference>
<dbReference type="CDD" id="cd03768">
    <property type="entry name" value="SR_ResInv"/>
    <property type="match status" value="1"/>
</dbReference>
<sequence>MTIAIYVRVSTDEQAEHGFSIENQKERLIAYCKSQGWNEYRLYIDDGYSGTNMDRPALQRMIKHIQQGKIQTVIVYKLDRLGRKQKDVLYLLEDVFDKNGVAFKSATEPFDTSTPLGKAMLGILAVFAQLERDTIIERTTSGRRQRIRKGLWYGGRVPFGYEWDKEAQRLIINPEQADIVRNIFKMYLQGHSYNSIAEWAAARTNDICIDHTRVREILMRPIYTGRMNLLGDLVEGKHEAIISLETWRMVHEEMRRRLDGKTPMGTYLLSGLLRCGVCGGPVIHIFKNSRKGQKRYSYEYYVCKSKNERPKNRTSDEPPCSLDFKKKDVLEKWVIERLKELALKPEDVKDEILANKEDSNGTEGLLDDLKEKLEVVERKLERWYDAFEEGMLDPIQLKSRIRGLEEEKKKLLLRIEEIEDDLPSRDRTGEVIEYLQMIGQSWDFMTLDEQQAILRAAIDRIILHPDRDPEIFWNV</sequence>
<name>A0AAV4LH66_9BACL</name>
<keyword evidence="10" id="KW-1185">Reference proteome</keyword>
<feature type="coiled-coil region" evidence="6">
    <location>
        <begin position="359"/>
        <end position="421"/>
    </location>
</feature>
<dbReference type="AlphaFoldDB" id="A0AAV4LH66"/>
<dbReference type="PANTHER" id="PTHR30461">
    <property type="entry name" value="DNA-INVERTASE FROM LAMBDOID PROPHAGE"/>
    <property type="match status" value="1"/>
</dbReference>
<evidence type="ECO:0000256" key="5">
    <source>
        <dbReference type="PROSITE-ProRule" id="PRU10137"/>
    </source>
</evidence>
<proteinExistence type="predicted"/>
<dbReference type="PROSITE" id="PS51737">
    <property type="entry name" value="RECOMBINASE_DNA_BIND"/>
    <property type="match status" value="1"/>
</dbReference>
<dbReference type="InterPro" id="IPR006119">
    <property type="entry name" value="Resolv_N"/>
</dbReference>
<comment type="caution">
    <text evidence="9">The sequence shown here is derived from an EMBL/GenBank/DDBJ whole genome shotgun (WGS) entry which is preliminary data.</text>
</comment>
<dbReference type="EMBL" id="BOQE01000001">
    <property type="protein sequence ID" value="GIM46993.1"/>
    <property type="molecule type" value="Genomic_DNA"/>
</dbReference>
<dbReference type="Gene3D" id="3.40.50.1390">
    <property type="entry name" value="Resolvase, N-terminal catalytic domain"/>
    <property type="match status" value="1"/>
</dbReference>
<dbReference type="InterPro" id="IPR011109">
    <property type="entry name" value="DNA_bind_recombinase_dom"/>
</dbReference>
<dbReference type="Pfam" id="PF13408">
    <property type="entry name" value="Zn_ribbon_recom"/>
    <property type="match status" value="1"/>
</dbReference>
<evidence type="ECO:0000313" key="10">
    <source>
        <dbReference type="Proteomes" id="UP001057291"/>
    </source>
</evidence>